<feature type="region of interest" description="Disordered" evidence="8">
    <location>
        <begin position="648"/>
        <end position="730"/>
    </location>
</feature>
<feature type="compositionally biased region" description="Polar residues" evidence="8">
    <location>
        <begin position="692"/>
        <end position="704"/>
    </location>
</feature>
<gene>
    <name evidence="11" type="ORF">TR153273</name>
</gene>
<keyword evidence="2 9" id="KW-0812">Transmembrane</keyword>
<dbReference type="PRINTS" id="PR00205">
    <property type="entry name" value="CADHERIN"/>
</dbReference>
<dbReference type="GO" id="GO:0005886">
    <property type="term" value="C:plasma membrane"/>
    <property type="evidence" value="ECO:0007669"/>
    <property type="project" value="InterPro"/>
</dbReference>
<feature type="domain" description="Cadherin" evidence="10">
    <location>
        <begin position="3"/>
        <end position="101"/>
    </location>
</feature>
<feature type="transmembrane region" description="Helical" evidence="9">
    <location>
        <begin position="390"/>
        <end position="415"/>
    </location>
</feature>
<keyword evidence="6 9" id="KW-0472">Membrane</keyword>
<dbReference type="PANTHER" id="PTHR24026">
    <property type="entry name" value="FAT ATYPICAL CADHERIN-RELATED"/>
    <property type="match status" value="1"/>
</dbReference>
<feature type="compositionally biased region" description="Polar residues" evidence="8">
    <location>
        <begin position="874"/>
        <end position="888"/>
    </location>
</feature>
<proteinExistence type="predicted"/>
<accession>A0A0X3QBD9</accession>
<dbReference type="EMBL" id="GEEE01006609">
    <property type="protein sequence ID" value="JAP56616.1"/>
    <property type="molecule type" value="Transcribed_RNA"/>
</dbReference>
<dbReference type="SMART" id="SM00112">
    <property type="entry name" value="CA"/>
    <property type="match status" value="3"/>
</dbReference>
<keyword evidence="5 9" id="KW-1133">Transmembrane helix</keyword>
<comment type="subcellular location">
    <subcellularLocation>
        <location evidence="1">Membrane</location>
    </subcellularLocation>
</comment>
<sequence>MAVTAFDRDLNNSLVYHIEPSTAPSPRFEIDHSDMGDQSMAFDYQLFDVDASNGQLSTKSVLDREQRKSHQFSLCVSDGQHKTCTEVIVHLDDANDNPPTFERETYIIRLTENEQIFEPLITFNVTDVDIGNLGFTFAIEPFQSSGGSSSESDSAAATTPIFSSEVRTLHRHFSIRENKLFLRHPLDREKRAHFHFMVRVTDSQKMMLNGLLQSKNLSSAAEIFVEVADTNDNAPVFIFPNASAGSEGGNQLNVSCRETMGSSIGHIEATDADLGRNGTIVYSVIQGPVSNELFYLDKQSGELFVNSGSLIDNCDSVFLLVVSADDLGPPQSKKGRPLAVERLLIRLQNQPTLAEYMSLSSRQQVNDQEGLDSIRGGGGGGYFGMPAKTMLSVVLGGCIVFLTGLFLAWLILMIYNRSKKRHRDRLDMEFQAQRCLDVAASQSESFLHPFANFTPQVGLPAQGPVLRYAVSLKDSSPSRKGNLPSVSARASPCGESINTDPGKLGSNNIQKTTTPRTSGSMFQIVSASDERISELSPVHKTATVPLNESSVAPAVSASWQLGGVNTFKASCGDKMPANLIMLDKKEQISPAESMESMRYLLFPGVPPSAVVTSTIGNASGIPVVEGKQNSSTFCKSSIKPVKLKRTHAFSPALAKKSDRHRGRDASKDSKEARQIKRQSQHMTKHYIILDPNQGTLVSPSSNTIRPFLTPPPKRKGSGPAIASQSTAKKDCESTDVLENRHFLSPECEYTALLRNSKRPELLQSTISGPASQGSNQYFIITSASSTCNFQPEGTTVKFPAPINATLKSLTEQQSIGMFSLSHQLSERSKSPSSSASQSAGLETPPPARRQMRLTQIGGADGLLVFPDVQKEELPSTSSSSGLNNTYTRTSDRHGIAPTEEGNLPIVNNEFGFAKAETTPCTQATLSLPQRIFAEGDSVLPRFVNPRSAASPLFQSDYISLEDLMNNCV</sequence>
<evidence type="ECO:0000256" key="1">
    <source>
        <dbReference type="ARBA" id="ARBA00004370"/>
    </source>
</evidence>
<feature type="domain" description="Cadherin" evidence="10">
    <location>
        <begin position="102"/>
        <end position="237"/>
    </location>
</feature>
<protein>
    <recommendedName>
        <fullName evidence="10">Cadherin domain-containing protein</fullName>
    </recommendedName>
</protein>
<evidence type="ECO:0000313" key="11">
    <source>
        <dbReference type="EMBL" id="JAP56616.1"/>
    </source>
</evidence>
<dbReference type="Gene3D" id="2.60.40.60">
    <property type="entry name" value="Cadherins"/>
    <property type="match status" value="3"/>
</dbReference>
<dbReference type="InterPro" id="IPR002126">
    <property type="entry name" value="Cadherin-like_dom"/>
</dbReference>
<dbReference type="InterPro" id="IPR015919">
    <property type="entry name" value="Cadherin-like_sf"/>
</dbReference>
<feature type="region of interest" description="Disordered" evidence="8">
    <location>
        <begin position="872"/>
        <end position="902"/>
    </location>
</feature>
<name>A0A0X3QBD9_SCHSO</name>
<dbReference type="InterPro" id="IPR020894">
    <property type="entry name" value="Cadherin_CS"/>
</dbReference>
<feature type="compositionally biased region" description="Basic residues" evidence="8">
    <location>
        <begin position="675"/>
        <end position="684"/>
    </location>
</feature>
<dbReference type="PROSITE" id="PS50268">
    <property type="entry name" value="CADHERIN_2"/>
    <property type="match status" value="3"/>
</dbReference>
<evidence type="ECO:0000256" key="6">
    <source>
        <dbReference type="ARBA" id="ARBA00023136"/>
    </source>
</evidence>
<evidence type="ECO:0000256" key="3">
    <source>
        <dbReference type="ARBA" id="ARBA00022737"/>
    </source>
</evidence>
<evidence type="ECO:0000256" key="8">
    <source>
        <dbReference type="SAM" id="MobiDB-lite"/>
    </source>
</evidence>
<evidence type="ECO:0000256" key="9">
    <source>
        <dbReference type="SAM" id="Phobius"/>
    </source>
</evidence>
<dbReference type="GO" id="GO:0005509">
    <property type="term" value="F:calcium ion binding"/>
    <property type="evidence" value="ECO:0007669"/>
    <property type="project" value="UniProtKB-UniRule"/>
</dbReference>
<dbReference type="AlphaFoldDB" id="A0A0X3QBD9"/>
<evidence type="ECO:0000256" key="2">
    <source>
        <dbReference type="ARBA" id="ARBA00022692"/>
    </source>
</evidence>
<dbReference type="Pfam" id="PF00028">
    <property type="entry name" value="Cadherin"/>
    <property type="match status" value="1"/>
</dbReference>
<evidence type="ECO:0000256" key="7">
    <source>
        <dbReference type="PROSITE-ProRule" id="PRU00043"/>
    </source>
</evidence>
<dbReference type="PANTHER" id="PTHR24026:SF133">
    <property type="entry name" value="CADHERIN-RELATED FAMILY MEMBER 2"/>
    <property type="match status" value="1"/>
</dbReference>
<evidence type="ECO:0000259" key="10">
    <source>
        <dbReference type="PROSITE" id="PS50268"/>
    </source>
</evidence>
<evidence type="ECO:0000256" key="5">
    <source>
        <dbReference type="ARBA" id="ARBA00022989"/>
    </source>
</evidence>
<reference evidence="11" key="1">
    <citation type="submission" date="2016-01" db="EMBL/GenBank/DDBJ databases">
        <title>Reference transcriptome for the parasite Schistocephalus solidus: insights into the molecular evolution of parasitism.</title>
        <authorList>
            <person name="Hebert F.O."/>
            <person name="Grambauer S."/>
            <person name="Barber I."/>
            <person name="Landry C.R."/>
            <person name="Aubin-Horth N."/>
        </authorList>
    </citation>
    <scope>NUCLEOTIDE SEQUENCE</scope>
</reference>
<keyword evidence="4 7" id="KW-0106">Calcium</keyword>
<dbReference type="PROSITE" id="PS00232">
    <property type="entry name" value="CADHERIN_1"/>
    <property type="match status" value="2"/>
</dbReference>
<organism evidence="11">
    <name type="scientific">Schistocephalus solidus</name>
    <name type="common">Tapeworm</name>
    <dbReference type="NCBI Taxonomy" id="70667"/>
    <lineage>
        <taxon>Eukaryota</taxon>
        <taxon>Metazoa</taxon>
        <taxon>Spiralia</taxon>
        <taxon>Lophotrochozoa</taxon>
        <taxon>Platyhelminthes</taxon>
        <taxon>Cestoda</taxon>
        <taxon>Eucestoda</taxon>
        <taxon>Diphyllobothriidea</taxon>
        <taxon>Diphyllobothriidae</taxon>
        <taxon>Schistocephalus</taxon>
    </lineage>
</organism>
<evidence type="ECO:0000256" key="4">
    <source>
        <dbReference type="ARBA" id="ARBA00022837"/>
    </source>
</evidence>
<feature type="region of interest" description="Disordered" evidence="8">
    <location>
        <begin position="822"/>
        <end position="849"/>
    </location>
</feature>
<feature type="domain" description="Cadherin" evidence="10">
    <location>
        <begin position="261"/>
        <end position="353"/>
    </location>
</feature>
<feature type="compositionally biased region" description="Basic and acidic residues" evidence="8">
    <location>
        <begin position="661"/>
        <end position="674"/>
    </location>
</feature>
<dbReference type="SUPFAM" id="SSF49313">
    <property type="entry name" value="Cadherin-like"/>
    <property type="match status" value="3"/>
</dbReference>
<keyword evidence="3" id="KW-0677">Repeat</keyword>
<dbReference type="GO" id="GO:0007156">
    <property type="term" value="P:homophilic cell adhesion via plasma membrane adhesion molecules"/>
    <property type="evidence" value="ECO:0007669"/>
    <property type="project" value="InterPro"/>
</dbReference>
<dbReference type="CDD" id="cd11304">
    <property type="entry name" value="Cadherin_repeat"/>
    <property type="match status" value="3"/>
</dbReference>
<feature type="region of interest" description="Disordered" evidence="8">
    <location>
        <begin position="475"/>
        <end position="503"/>
    </location>
</feature>